<dbReference type="Proteomes" id="UP001549076">
    <property type="component" value="Unassembled WGS sequence"/>
</dbReference>
<dbReference type="EMBL" id="JBEPML010000002">
    <property type="protein sequence ID" value="MET3790704.1"/>
    <property type="molecule type" value="Genomic_DNA"/>
</dbReference>
<dbReference type="RefSeq" id="WP_354192893.1">
    <property type="nucleotide sequence ID" value="NZ_JBEPML010000002.1"/>
</dbReference>
<evidence type="ECO:0000313" key="2">
    <source>
        <dbReference type="Proteomes" id="UP001549076"/>
    </source>
</evidence>
<gene>
    <name evidence="1" type="ORF">ABID37_000895</name>
</gene>
<accession>A0ABV2MV76</accession>
<evidence type="ECO:0000313" key="1">
    <source>
        <dbReference type="EMBL" id="MET3790704.1"/>
    </source>
</evidence>
<reference evidence="1 2" key="1">
    <citation type="submission" date="2024-06" db="EMBL/GenBank/DDBJ databases">
        <title>Genomic Encyclopedia of Type Strains, Phase IV (KMG-IV): sequencing the most valuable type-strain genomes for metagenomic binning, comparative biology and taxonomic classification.</title>
        <authorList>
            <person name="Goeker M."/>
        </authorList>
    </citation>
    <scope>NUCLEOTIDE SEQUENCE [LARGE SCALE GENOMIC DNA]</scope>
    <source>
        <strain evidence="1 2">DSM 27865</strain>
    </source>
</reference>
<proteinExistence type="predicted"/>
<name>A0ABV2MV76_9HYPH</name>
<comment type="caution">
    <text evidence="1">The sequence shown here is derived from an EMBL/GenBank/DDBJ whole genome shotgun (WGS) entry which is preliminary data.</text>
</comment>
<sequence>MADLPILFSAPMVRAILREIEQPGTGKTQTRRVLDAWCDEPPAVVDEGVITAFDENDKPYRWPRTAAVGDRLYVREAWHAARSLDRTPPRDIPRDADIEHAATARSYAEIGLKGKLRPAMFLPRWASRITLIVTDVRVQRLQEISRDDAISEGLIHKPGVIEPDWWVLPEPFHQGSWLSPVAAFRFLWESLNAARGYVWDTNPWVAAYTFTPILGNIDQIGGA</sequence>
<organism evidence="1 2">
    <name type="scientific">Aquamicrobium terrae</name>
    <dbReference type="NCBI Taxonomy" id="1324945"/>
    <lineage>
        <taxon>Bacteria</taxon>
        <taxon>Pseudomonadati</taxon>
        <taxon>Pseudomonadota</taxon>
        <taxon>Alphaproteobacteria</taxon>
        <taxon>Hyphomicrobiales</taxon>
        <taxon>Phyllobacteriaceae</taxon>
        <taxon>Aquamicrobium</taxon>
    </lineage>
</organism>
<keyword evidence="2" id="KW-1185">Reference proteome</keyword>
<protein>
    <submittedName>
        <fullName evidence="1">Uncharacterized protein</fullName>
    </submittedName>
</protein>